<accession>A0A9N9CFG8</accession>
<name>A0A9N9CFG8_FUNMO</name>
<proteinExistence type="predicted"/>
<dbReference type="AlphaFoldDB" id="A0A9N9CFG8"/>
<evidence type="ECO:0000313" key="2">
    <source>
        <dbReference type="Proteomes" id="UP000789375"/>
    </source>
</evidence>
<sequence>MYSNIIYLDFDGVLDDITSRVLDNIAGKVLDDVADKLLDDIVGRVLDDSKILDIIIDIC</sequence>
<reference evidence="1" key="1">
    <citation type="submission" date="2021-06" db="EMBL/GenBank/DDBJ databases">
        <authorList>
            <person name="Kallberg Y."/>
            <person name="Tangrot J."/>
            <person name="Rosling A."/>
        </authorList>
    </citation>
    <scope>NUCLEOTIDE SEQUENCE</scope>
    <source>
        <strain evidence="1">87-6 pot B 2015</strain>
    </source>
</reference>
<evidence type="ECO:0000313" key="1">
    <source>
        <dbReference type="EMBL" id="CAG8601637.1"/>
    </source>
</evidence>
<organism evidence="1 2">
    <name type="scientific">Funneliformis mosseae</name>
    <name type="common">Endomycorrhizal fungus</name>
    <name type="synonym">Glomus mosseae</name>
    <dbReference type="NCBI Taxonomy" id="27381"/>
    <lineage>
        <taxon>Eukaryota</taxon>
        <taxon>Fungi</taxon>
        <taxon>Fungi incertae sedis</taxon>
        <taxon>Mucoromycota</taxon>
        <taxon>Glomeromycotina</taxon>
        <taxon>Glomeromycetes</taxon>
        <taxon>Glomerales</taxon>
        <taxon>Glomeraceae</taxon>
        <taxon>Funneliformis</taxon>
    </lineage>
</organism>
<comment type="caution">
    <text evidence="1">The sequence shown here is derived from an EMBL/GenBank/DDBJ whole genome shotgun (WGS) entry which is preliminary data.</text>
</comment>
<gene>
    <name evidence="1" type="ORF">FMOSSE_LOCUS8981</name>
</gene>
<dbReference type="Proteomes" id="UP000789375">
    <property type="component" value="Unassembled WGS sequence"/>
</dbReference>
<keyword evidence="2" id="KW-1185">Reference proteome</keyword>
<dbReference type="EMBL" id="CAJVPP010002483">
    <property type="protein sequence ID" value="CAG8601637.1"/>
    <property type="molecule type" value="Genomic_DNA"/>
</dbReference>
<protein>
    <submittedName>
        <fullName evidence="1">6438_t:CDS:1</fullName>
    </submittedName>
</protein>